<dbReference type="KEGG" id="ati:AL072_26570"/>
<dbReference type="InterPro" id="IPR010005">
    <property type="entry name" value="Formate_DH_maturation_HycH"/>
</dbReference>
<keyword evidence="2" id="KW-1185">Reference proteome</keyword>
<dbReference type="Proteomes" id="UP000069935">
    <property type="component" value="Chromosome 5"/>
</dbReference>
<gene>
    <name evidence="1" type="ORF">AL072_26570</name>
</gene>
<dbReference type="Pfam" id="PF07450">
    <property type="entry name" value="HycH"/>
    <property type="match status" value="1"/>
</dbReference>
<evidence type="ECO:0000313" key="1">
    <source>
        <dbReference type="EMBL" id="ALG74850.1"/>
    </source>
</evidence>
<dbReference type="AlphaFoldDB" id="A0AAC8W4B1"/>
<reference evidence="1 2" key="2">
    <citation type="journal article" date="2016" name="Genome Announc.">
        <title>Complete Genome Sequence of a Strain of Azospirillum thiophilum Isolated from a Sulfide Spring.</title>
        <authorList>
            <person name="Fomenkov A."/>
            <person name="Vincze T."/>
            <person name="Grabovich M."/>
            <person name="Anton B.P."/>
            <person name="Dubinina G."/>
            <person name="Orlova M."/>
            <person name="Belousova E."/>
            <person name="Roberts R.J."/>
        </authorList>
    </citation>
    <scope>NUCLEOTIDE SEQUENCE [LARGE SCALE GENOMIC DNA]</scope>
    <source>
        <strain evidence="1 2">BV-S</strain>
    </source>
</reference>
<sequence length="122" mass="13790">MLERTEDIPEDARQVVYYSLAIGHHIGVFDCFKPAFRCTTAVFDRVLETLKGDEEAHRKLSGLLRFGEITVDITHARPLMAAIETVLPTAPPDVAAWLDRLRSALDAIRREPAIYLMGRRLT</sequence>
<dbReference type="EMBL" id="CP012405">
    <property type="protein sequence ID" value="ALG74850.1"/>
    <property type="molecule type" value="Genomic_DNA"/>
</dbReference>
<organism evidence="1 2">
    <name type="scientific">Azospirillum thiophilum</name>
    <dbReference type="NCBI Taxonomy" id="528244"/>
    <lineage>
        <taxon>Bacteria</taxon>
        <taxon>Pseudomonadati</taxon>
        <taxon>Pseudomonadota</taxon>
        <taxon>Alphaproteobacteria</taxon>
        <taxon>Rhodospirillales</taxon>
        <taxon>Azospirillaceae</taxon>
        <taxon>Azospirillum</taxon>
    </lineage>
</organism>
<reference evidence="2" key="1">
    <citation type="submission" date="2015-08" db="EMBL/GenBank/DDBJ databases">
        <title>Complete Genome Sequence of Azospirillum thiophilum BV-S.</title>
        <authorList>
            <person name="Fomenkov A."/>
            <person name="Vincze T."/>
            <person name="Grabovich M."/>
            <person name="Dubinina G."/>
            <person name="Orlova M."/>
            <person name="Belousova E."/>
            <person name="Roberts R.J."/>
        </authorList>
    </citation>
    <scope>NUCLEOTIDE SEQUENCE [LARGE SCALE GENOMIC DNA]</scope>
    <source>
        <strain evidence="2">BV-S</strain>
    </source>
</reference>
<evidence type="ECO:0000313" key="2">
    <source>
        <dbReference type="Proteomes" id="UP000069935"/>
    </source>
</evidence>
<proteinExistence type="predicted"/>
<dbReference type="NCBIfam" id="NF011664">
    <property type="entry name" value="PRK15084.1"/>
    <property type="match status" value="1"/>
</dbReference>
<name>A0AAC8W4B1_9PROT</name>
<accession>A0AAC8W4B1</accession>
<protein>
    <submittedName>
        <fullName evidence="1">Formate hydrogenlyase maturation protein HycH</fullName>
    </submittedName>
</protein>